<evidence type="ECO:0000256" key="9">
    <source>
        <dbReference type="ARBA" id="ARBA00023136"/>
    </source>
</evidence>
<gene>
    <name evidence="13" type="ORF">RDB_LOCUS120659</name>
</gene>
<dbReference type="GO" id="GO:0004408">
    <property type="term" value="F:holocytochrome-c synthase activity"/>
    <property type="evidence" value="ECO:0007669"/>
    <property type="project" value="UniProtKB-EC"/>
</dbReference>
<feature type="region of interest" description="Disordered" evidence="11">
    <location>
        <begin position="1"/>
        <end position="34"/>
    </location>
</feature>
<evidence type="ECO:0000256" key="8">
    <source>
        <dbReference type="ARBA" id="ARBA00023128"/>
    </source>
</evidence>
<dbReference type="InterPro" id="IPR000511">
    <property type="entry name" value="Holocyt_c/c1_synthase"/>
</dbReference>
<keyword evidence="7" id="KW-0408">Iron</keyword>
<comment type="similarity">
    <text evidence="2">Belongs to the cytochrome c-type heme lyase family.</text>
</comment>
<evidence type="ECO:0000256" key="5">
    <source>
        <dbReference type="ARBA" id="ARBA00022723"/>
    </source>
</evidence>
<evidence type="ECO:0000256" key="11">
    <source>
        <dbReference type="SAM" id="MobiDB-lite"/>
    </source>
</evidence>
<dbReference type="Pfam" id="PF01265">
    <property type="entry name" value="Cyto_heme_lyase"/>
    <property type="match status" value="1"/>
</dbReference>
<organism evidence="13 14">
    <name type="scientific">Rhizoctonia solani</name>
    <dbReference type="NCBI Taxonomy" id="456999"/>
    <lineage>
        <taxon>Eukaryota</taxon>
        <taxon>Fungi</taxon>
        <taxon>Dikarya</taxon>
        <taxon>Basidiomycota</taxon>
        <taxon>Agaricomycotina</taxon>
        <taxon>Agaricomycetes</taxon>
        <taxon>Cantharellales</taxon>
        <taxon>Ceratobasidiaceae</taxon>
        <taxon>Rhizoctonia</taxon>
    </lineage>
</organism>
<dbReference type="Proteomes" id="UP000663853">
    <property type="component" value="Unassembled WGS sequence"/>
</dbReference>
<name>A0A8H3CZL6_9AGAM</name>
<dbReference type="Pfam" id="PF08914">
    <property type="entry name" value="Myb_Rap1"/>
    <property type="match status" value="1"/>
</dbReference>
<evidence type="ECO:0000313" key="14">
    <source>
        <dbReference type="Proteomes" id="UP000663853"/>
    </source>
</evidence>
<dbReference type="EMBL" id="CAJMXA010003605">
    <property type="protein sequence ID" value="CAE6506598.1"/>
    <property type="molecule type" value="Genomic_DNA"/>
</dbReference>
<proteinExistence type="inferred from homology"/>
<dbReference type="GO" id="GO:0005743">
    <property type="term" value="C:mitochondrial inner membrane"/>
    <property type="evidence" value="ECO:0007669"/>
    <property type="project" value="UniProtKB-SubCell"/>
</dbReference>
<feature type="domain" description="BRCT" evidence="12">
    <location>
        <begin position="78"/>
        <end position="146"/>
    </location>
</feature>
<evidence type="ECO:0000256" key="2">
    <source>
        <dbReference type="ARBA" id="ARBA00007255"/>
    </source>
</evidence>
<keyword evidence="6" id="KW-0999">Mitochondrion inner membrane</keyword>
<keyword evidence="8" id="KW-0496">Mitochondrion</keyword>
<dbReference type="Pfam" id="PF16589">
    <property type="entry name" value="BRCT_2"/>
    <property type="match status" value="1"/>
</dbReference>
<comment type="subcellular location">
    <subcellularLocation>
        <location evidence="1">Mitochondrion inner membrane</location>
    </subcellularLocation>
</comment>
<dbReference type="InterPro" id="IPR015010">
    <property type="entry name" value="TERF2IP_Myb"/>
</dbReference>
<reference evidence="13" key="1">
    <citation type="submission" date="2021-01" db="EMBL/GenBank/DDBJ databases">
        <authorList>
            <person name="Kaushik A."/>
        </authorList>
    </citation>
    <scope>NUCLEOTIDE SEQUENCE</scope>
    <source>
        <strain evidence="13">AG6-10EEA</strain>
    </source>
</reference>
<dbReference type="Gene3D" id="1.10.10.60">
    <property type="entry name" value="Homeodomain-like"/>
    <property type="match status" value="1"/>
</dbReference>
<evidence type="ECO:0000256" key="1">
    <source>
        <dbReference type="ARBA" id="ARBA00004273"/>
    </source>
</evidence>
<accession>A0A8H3CZL6</accession>
<feature type="region of interest" description="Disordered" evidence="11">
    <location>
        <begin position="334"/>
        <end position="466"/>
    </location>
</feature>
<protein>
    <recommendedName>
        <fullName evidence="3">holocytochrome-c synthase</fullName>
        <ecNumber evidence="3">4.4.1.17</ecNumber>
    </recommendedName>
</protein>
<sequence length="791" mass="88846">MAREHPSIKTSSSQKTGLRFDGEDDDEEEVNANKQNKVLLAKKTKDKSRLFVKKVNGREERIQFYIVEQDIPWDLSAELREDIEECGGDVVDEPPEEGYTLVDPRSEEGELEIASRSTQTRRVVSFRFIEESIKRGSLVPPLELALFIKGDRPVKFHLHDSLPKDEIARLRDDILLRGGNPDVELSEAQVVIHSKAFRDAAVANRRWRQIELFETSDWLKSCMTMKRFSMTGAGGRLTVRPEPRPKPPAQPGRKPGAPRTEFNEQDDRCLVAWMAYQFGKNQAGRQGNRPYQVLVQEPQQLWWTNRHTWHSWRERYKNKKAHFDPLIIQARRTGGCGPGGTARARPKAVKRKAQDNSNIMDEQPDPEPAKQINRGTKRIKTGSQPEGAPAIKISASQKAREAPRLRKPSSPPREPSYAPPSPDPVSPPAMVEPPREETPINMPEDDQGREDSQSSTQLENGILDEAVFGGGASGAVERHNAELAKVAANEMETEEDGEEYTYDDPDVDVVGVTQVETPPPMDLSASEKDEIEDEESKAESTGESGYDEEVGETGETVLDTVEERLTALANAFGAVLSRVEAYYSRAIESGVGEAAAYDFTEKQLRADSRQEKGASPSPLPTTRETSSIPRLDGQKWVYPSEAQFFAAMARKNHNPQSPDMRVVVPIHNAVNERAWGELLAWEAGRGSEACGGVKLVSFKGRPGDRTPKAWFKTLLGYQAPFDRHDWVIDRCGTRMRYVIDFYTGRSSSTGSGPMHSSQPNVSFYLDVRPAIDNWEGVKMRFERFWTDWTGW</sequence>
<dbReference type="InterPro" id="IPR001357">
    <property type="entry name" value="BRCT_dom"/>
</dbReference>
<dbReference type="PROSITE" id="PS50172">
    <property type="entry name" value="BRCT"/>
    <property type="match status" value="1"/>
</dbReference>
<evidence type="ECO:0000256" key="3">
    <source>
        <dbReference type="ARBA" id="ARBA00012218"/>
    </source>
</evidence>
<feature type="compositionally biased region" description="Pro residues" evidence="11">
    <location>
        <begin position="409"/>
        <end position="431"/>
    </location>
</feature>
<evidence type="ECO:0000256" key="7">
    <source>
        <dbReference type="ARBA" id="ARBA00023004"/>
    </source>
</evidence>
<comment type="caution">
    <text evidence="13">The sequence shown here is derived from an EMBL/GenBank/DDBJ whole genome shotgun (WGS) entry which is preliminary data.</text>
</comment>
<keyword evidence="10" id="KW-0456">Lyase</keyword>
<evidence type="ECO:0000256" key="10">
    <source>
        <dbReference type="ARBA" id="ARBA00023239"/>
    </source>
</evidence>
<keyword evidence="4" id="KW-0349">Heme</keyword>
<dbReference type="PROSITE" id="PS00822">
    <property type="entry name" value="CYTO_HEME_LYASE_2"/>
    <property type="match status" value="1"/>
</dbReference>
<dbReference type="PANTHER" id="PTHR12743:SF0">
    <property type="entry name" value="HOLOCYTOCHROME C-TYPE SYNTHASE"/>
    <property type="match status" value="1"/>
</dbReference>
<keyword evidence="5" id="KW-0479">Metal-binding</keyword>
<dbReference type="CDD" id="cd11655">
    <property type="entry name" value="rap1_myb-like"/>
    <property type="match status" value="1"/>
</dbReference>
<dbReference type="PANTHER" id="PTHR12743">
    <property type="entry name" value="CYTOCHROME C1 HEME LYASE"/>
    <property type="match status" value="1"/>
</dbReference>
<feature type="region of interest" description="Disordered" evidence="11">
    <location>
        <begin position="512"/>
        <end position="552"/>
    </location>
</feature>
<keyword evidence="9" id="KW-0472">Membrane</keyword>
<evidence type="ECO:0000313" key="13">
    <source>
        <dbReference type="EMBL" id="CAE6506598.1"/>
    </source>
</evidence>
<evidence type="ECO:0000256" key="4">
    <source>
        <dbReference type="ARBA" id="ARBA00022617"/>
    </source>
</evidence>
<dbReference type="SUPFAM" id="SSF46689">
    <property type="entry name" value="Homeodomain-like"/>
    <property type="match status" value="1"/>
</dbReference>
<dbReference type="EC" id="4.4.1.17" evidence="3"/>
<dbReference type="AlphaFoldDB" id="A0A8H3CZL6"/>
<dbReference type="GO" id="GO:0046872">
    <property type="term" value="F:metal ion binding"/>
    <property type="evidence" value="ECO:0007669"/>
    <property type="project" value="UniProtKB-KW"/>
</dbReference>
<evidence type="ECO:0000259" key="12">
    <source>
        <dbReference type="PROSITE" id="PS50172"/>
    </source>
</evidence>
<dbReference type="InterPro" id="IPR009057">
    <property type="entry name" value="Homeodomain-like_sf"/>
</dbReference>
<feature type="region of interest" description="Disordered" evidence="11">
    <location>
        <begin position="233"/>
        <end position="262"/>
    </location>
</feature>
<evidence type="ECO:0000256" key="6">
    <source>
        <dbReference type="ARBA" id="ARBA00022792"/>
    </source>
</evidence>
<feature type="region of interest" description="Disordered" evidence="11">
    <location>
        <begin position="605"/>
        <end position="632"/>
    </location>
</feature>